<dbReference type="Proteomes" id="UP001165083">
    <property type="component" value="Unassembled WGS sequence"/>
</dbReference>
<dbReference type="AlphaFoldDB" id="A0A9W6WPK0"/>
<evidence type="ECO:0000313" key="3">
    <source>
        <dbReference type="Proteomes" id="UP001165083"/>
    </source>
</evidence>
<dbReference type="EMBL" id="BSXW01000082">
    <property type="protein sequence ID" value="GMF11688.1"/>
    <property type="molecule type" value="Genomic_DNA"/>
</dbReference>
<proteinExistence type="predicted"/>
<comment type="caution">
    <text evidence="2">The sequence shown here is derived from an EMBL/GenBank/DDBJ whole genome shotgun (WGS) entry which is preliminary data.</text>
</comment>
<reference evidence="2" key="1">
    <citation type="submission" date="2023-04" db="EMBL/GenBank/DDBJ databases">
        <title>Phytophthora lilii NBRC 32176.</title>
        <authorList>
            <person name="Ichikawa N."/>
            <person name="Sato H."/>
            <person name="Tonouchi N."/>
        </authorList>
    </citation>
    <scope>NUCLEOTIDE SEQUENCE</scope>
    <source>
        <strain evidence="2">NBRC 32176</strain>
    </source>
</reference>
<accession>A0A9W6WPK0</accession>
<evidence type="ECO:0000313" key="2">
    <source>
        <dbReference type="EMBL" id="GMF11688.1"/>
    </source>
</evidence>
<name>A0A9W6WPK0_9STRA</name>
<gene>
    <name evidence="2" type="ORF">Plil01_000236900</name>
</gene>
<dbReference type="OrthoDB" id="117268at2759"/>
<evidence type="ECO:0000256" key="1">
    <source>
        <dbReference type="SAM" id="MobiDB-lite"/>
    </source>
</evidence>
<organism evidence="2 3">
    <name type="scientific">Phytophthora lilii</name>
    <dbReference type="NCBI Taxonomy" id="2077276"/>
    <lineage>
        <taxon>Eukaryota</taxon>
        <taxon>Sar</taxon>
        <taxon>Stramenopiles</taxon>
        <taxon>Oomycota</taxon>
        <taxon>Peronosporomycetes</taxon>
        <taxon>Peronosporales</taxon>
        <taxon>Peronosporaceae</taxon>
        <taxon>Phytophthora</taxon>
    </lineage>
</organism>
<keyword evidence="3" id="KW-1185">Reference proteome</keyword>
<feature type="region of interest" description="Disordered" evidence="1">
    <location>
        <begin position="136"/>
        <end position="159"/>
    </location>
</feature>
<protein>
    <submittedName>
        <fullName evidence="2">Unnamed protein product</fullName>
    </submittedName>
</protein>
<sequence>MDQQETSAAQAFFLTHKDLFQYEKYVGDHSPFQTAAEGNSDGQIAKSFLCQYREVDRGRASVPALAELHFSLLHPLVQPFPVSNVTASTTTPVSLPVCINLQSTSAILEKFTDHQHDPTRSHAVVSSPQRMIHLTQPSSPVRTTNDRMLPPQDPNSDHTFASLKKDVLSQSYSHQLQGSPARFPVEPRQNFSLPKLAELLIDRETRAAVTAHKSWDATHKIEILIGGKCVGRVSAASRNIPPSIRSRLRASANISVRRERLYDLLCRDYDEISKRHTQ</sequence>